<reference evidence="3 4" key="1">
    <citation type="submission" date="2019-07" db="EMBL/GenBank/DDBJ databases">
        <title>New species of Amycolatopsis and Streptomyces.</title>
        <authorList>
            <person name="Duangmal K."/>
            <person name="Teo W.F.A."/>
            <person name="Lipun K."/>
        </authorList>
    </citation>
    <scope>NUCLEOTIDE SEQUENCE [LARGE SCALE GENOMIC DNA]</scope>
    <source>
        <strain evidence="3 4">NBRC 109810</strain>
    </source>
</reference>
<dbReference type="InterPro" id="IPR034871">
    <property type="entry name" value="Allene_oxi_cyc_sf"/>
</dbReference>
<dbReference type="InterPro" id="IPR041013">
    <property type="entry name" value="AOC-like"/>
</dbReference>
<dbReference type="AlphaFoldDB" id="A0A5N8V8Y2"/>
<comment type="caution">
    <text evidence="3">The sequence shown here is derived from an EMBL/GenBank/DDBJ whole genome shotgun (WGS) entry which is preliminary data.</text>
</comment>
<feature type="signal peptide" evidence="1">
    <location>
        <begin position="1"/>
        <end position="42"/>
    </location>
</feature>
<proteinExistence type="predicted"/>
<dbReference type="Gene3D" id="2.40.480.10">
    <property type="entry name" value="Allene oxide cyclase-like"/>
    <property type="match status" value="1"/>
</dbReference>
<evidence type="ECO:0000313" key="4">
    <source>
        <dbReference type="Proteomes" id="UP000325849"/>
    </source>
</evidence>
<dbReference type="GO" id="GO:0009695">
    <property type="term" value="P:jasmonic acid biosynthetic process"/>
    <property type="evidence" value="ECO:0007669"/>
    <property type="project" value="InterPro"/>
</dbReference>
<evidence type="ECO:0000313" key="3">
    <source>
        <dbReference type="EMBL" id="MPY31489.1"/>
    </source>
</evidence>
<dbReference type="GO" id="GO:0046423">
    <property type="term" value="F:allene-oxide cyclase activity"/>
    <property type="evidence" value="ECO:0007669"/>
    <property type="project" value="InterPro"/>
</dbReference>
<feature type="chain" id="PRO_5024840583" description="Allene oxide cyclase barrel-like domain-containing protein" evidence="1">
    <location>
        <begin position="43"/>
        <end position="183"/>
    </location>
</feature>
<dbReference type="Pfam" id="PF18678">
    <property type="entry name" value="AOC_like"/>
    <property type="match status" value="1"/>
</dbReference>
<gene>
    <name evidence="3" type="ORF">FNH09_09320</name>
</gene>
<dbReference type="SUPFAM" id="SSF141493">
    <property type="entry name" value="Allene oxide cyclase-like"/>
    <property type="match status" value="1"/>
</dbReference>
<dbReference type="EMBL" id="VJZD01000026">
    <property type="protein sequence ID" value="MPY31489.1"/>
    <property type="molecule type" value="Genomic_DNA"/>
</dbReference>
<dbReference type="GO" id="GO:0017000">
    <property type="term" value="P:antibiotic biosynthetic process"/>
    <property type="evidence" value="ECO:0007669"/>
    <property type="project" value="InterPro"/>
</dbReference>
<organism evidence="3 4">
    <name type="scientific">Streptomyces adustus</name>
    <dbReference type="NCBI Taxonomy" id="1609272"/>
    <lineage>
        <taxon>Bacteria</taxon>
        <taxon>Bacillati</taxon>
        <taxon>Actinomycetota</taxon>
        <taxon>Actinomycetes</taxon>
        <taxon>Kitasatosporales</taxon>
        <taxon>Streptomycetaceae</taxon>
        <taxon>Streptomyces</taxon>
    </lineage>
</organism>
<sequence length="183" mass="19267">MPHLTVHEHNLWSHTMRPIRAACFGTATALAILLACAPVAAAATDTDVVPAMGKDRVITLIGHLAQQTRFPVNPGGSPAQGDRTVFRSDLFDLNGNQVGDTAGTCTTTRVDNGGAEVCNVNYNFPGGQLTVQGMVFGILVPGPPPSFDNAITGGTGVFDRARGQVHADTIGMGIRRFTIDLDR</sequence>
<accession>A0A5N8V8Y2</accession>
<feature type="domain" description="Allene oxide cyclase barrel-like" evidence="2">
    <location>
        <begin position="76"/>
        <end position="167"/>
    </location>
</feature>
<dbReference type="OrthoDB" id="5195420at2"/>
<evidence type="ECO:0000256" key="1">
    <source>
        <dbReference type="SAM" id="SignalP"/>
    </source>
</evidence>
<dbReference type="Proteomes" id="UP000325849">
    <property type="component" value="Unassembled WGS sequence"/>
</dbReference>
<protein>
    <recommendedName>
        <fullName evidence="2">Allene oxide cyclase barrel-like domain-containing protein</fullName>
    </recommendedName>
</protein>
<name>A0A5N8V8Y2_9ACTN</name>
<keyword evidence="4" id="KW-1185">Reference proteome</keyword>
<dbReference type="InterPro" id="IPR044859">
    <property type="entry name" value="Allene_oxi_cyc_Dirigent"/>
</dbReference>
<evidence type="ECO:0000259" key="2">
    <source>
        <dbReference type="Pfam" id="PF18678"/>
    </source>
</evidence>
<keyword evidence="1" id="KW-0732">Signal</keyword>